<feature type="non-terminal residue" evidence="1">
    <location>
        <position position="86"/>
    </location>
</feature>
<dbReference type="PANTHER" id="PTHR11524">
    <property type="entry name" value="60S RIBOSOMAL PROTEIN L7"/>
    <property type="match status" value="1"/>
</dbReference>
<keyword evidence="2" id="KW-1185">Reference proteome</keyword>
<accession>A0ABQ9WDH1</accession>
<dbReference type="InterPro" id="IPR036919">
    <property type="entry name" value="Ribo_uL30_ferredoxin-like_sf"/>
</dbReference>
<evidence type="ECO:0000313" key="2">
    <source>
        <dbReference type="Proteomes" id="UP001266305"/>
    </source>
</evidence>
<protein>
    <submittedName>
        <fullName evidence="1">60S ribosomal protein L7</fullName>
    </submittedName>
</protein>
<evidence type="ECO:0000313" key="1">
    <source>
        <dbReference type="EMBL" id="KAK2119702.1"/>
    </source>
</evidence>
<dbReference type="SUPFAM" id="SSF55129">
    <property type="entry name" value="Ribosomal protein L30p/L7e"/>
    <property type="match status" value="1"/>
</dbReference>
<dbReference type="GO" id="GO:0005840">
    <property type="term" value="C:ribosome"/>
    <property type="evidence" value="ECO:0007669"/>
    <property type="project" value="UniProtKB-KW"/>
</dbReference>
<dbReference type="InterPro" id="IPR039699">
    <property type="entry name" value="Ribosomal_uL30"/>
</dbReference>
<keyword evidence="1" id="KW-0689">Ribosomal protein</keyword>
<organism evidence="1 2">
    <name type="scientific">Saguinus oedipus</name>
    <name type="common">Cotton-top tamarin</name>
    <name type="synonym">Oedipomidas oedipus</name>
    <dbReference type="NCBI Taxonomy" id="9490"/>
    <lineage>
        <taxon>Eukaryota</taxon>
        <taxon>Metazoa</taxon>
        <taxon>Chordata</taxon>
        <taxon>Craniata</taxon>
        <taxon>Vertebrata</taxon>
        <taxon>Euteleostomi</taxon>
        <taxon>Mammalia</taxon>
        <taxon>Eutheria</taxon>
        <taxon>Euarchontoglires</taxon>
        <taxon>Primates</taxon>
        <taxon>Haplorrhini</taxon>
        <taxon>Platyrrhini</taxon>
        <taxon>Cebidae</taxon>
        <taxon>Callitrichinae</taxon>
        <taxon>Saguinus</taxon>
    </lineage>
</organism>
<name>A0ABQ9WDH1_SAGOE</name>
<dbReference type="PANTHER" id="PTHR11524:SF12">
    <property type="entry name" value="LARGE RIBOSOMAL SUBUNIT PROTEIN UL30"/>
    <property type="match status" value="1"/>
</dbReference>
<proteinExistence type="predicted"/>
<reference evidence="1 2" key="1">
    <citation type="submission" date="2023-05" db="EMBL/GenBank/DDBJ databases">
        <title>B98-5 Cell Line De Novo Hybrid Assembly: An Optical Mapping Approach.</title>
        <authorList>
            <person name="Kananen K."/>
            <person name="Auerbach J.A."/>
            <person name="Kautto E."/>
            <person name="Blachly J.S."/>
        </authorList>
    </citation>
    <scope>NUCLEOTIDE SEQUENCE [LARGE SCALE GENOMIC DNA]</scope>
    <source>
        <strain evidence="1">B95-8</strain>
        <tissue evidence="1">Cell line</tissue>
    </source>
</reference>
<dbReference type="EMBL" id="JASSZA010000001">
    <property type="protein sequence ID" value="KAK2119702.1"/>
    <property type="molecule type" value="Genomic_DNA"/>
</dbReference>
<sequence length="86" mass="9702">MLIALTDDTLIVRSLGKYGIIYLEDLIHKIDTVGKHFKEANNFLWSFTLTPPEVGMKKKTTHFVKGGDAGNRKDRANRLLMLEGAK</sequence>
<gene>
    <name evidence="1" type="primary">RPL7_1</name>
    <name evidence="1" type="ORF">P7K49_001088</name>
</gene>
<keyword evidence="1" id="KW-0687">Ribonucleoprotein</keyword>
<comment type="caution">
    <text evidence="1">The sequence shown here is derived from an EMBL/GenBank/DDBJ whole genome shotgun (WGS) entry which is preliminary data.</text>
</comment>
<dbReference type="Proteomes" id="UP001266305">
    <property type="component" value="Unassembled WGS sequence"/>
</dbReference>